<keyword evidence="2" id="KW-1185">Reference proteome</keyword>
<dbReference type="AlphaFoldDB" id="A0AAV3YEU7"/>
<proteinExistence type="predicted"/>
<dbReference type="Proteomes" id="UP000735302">
    <property type="component" value="Unassembled WGS sequence"/>
</dbReference>
<reference evidence="1 2" key="1">
    <citation type="journal article" date="2021" name="Elife">
        <title>Chloroplast acquisition without the gene transfer in kleptoplastic sea slugs, Plakobranchus ocellatus.</title>
        <authorList>
            <person name="Maeda T."/>
            <person name="Takahashi S."/>
            <person name="Yoshida T."/>
            <person name="Shimamura S."/>
            <person name="Takaki Y."/>
            <person name="Nagai Y."/>
            <person name="Toyoda A."/>
            <person name="Suzuki Y."/>
            <person name="Arimoto A."/>
            <person name="Ishii H."/>
            <person name="Satoh N."/>
            <person name="Nishiyama T."/>
            <person name="Hasebe M."/>
            <person name="Maruyama T."/>
            <person name="Minagawa J."/>
            <person name="Obokata J."/>
            <person name="Shigenobu S."/>
        </authorList>
    </citation>
    <scope>NUCLEOTIDE SEQUENCE [LARGE SCALE GENOMIC DNA]</scope>
</reference>
<accession>A0AAV3YEU7</accession>
<name>A0AAV3YEU7_9GAST</name>
<comment type="caution">
    <text evidence="1">The sequence shown here is derived from an EMBL/GenBank/DDBJ whole genome shotgun (WGS) entry which is preliminary data.</text>
</comment>
<dbReference type="EMBL" id="BLXT01000876">
    <property type="protein sequence ID" value="GFN81002.1"/>
    <property type="molecule type" value="Genomic_DNA"/>
</dbReference>
<organism evidence="1 2">
    <name type="scientific">Plakobranchus ocellatus</name>
    <dbReference type="NCBI Taxonomy" id="259542"/>
    <lineage>
        <taxon>Eukaryota</taxon>
        <taxon>Metazoa</taxon>
        <taxon>Spiralia</taxon>
        <taxon>Lophotrochozoa</taxon>
        <taxon>Mollusca</taxon>
        <taxon>Gastropoda</taxon>
        <taxon>Heterobranchia</taxon>
        <taxon>Euthyneura</taxon>
        <taxon>Panpulmonata</taxon>
        <taxon>Sacoglossa</taxon>
        <taxon>Placobranchoidea</taxon>
        <taxon>Plakobranchidae</taxon>
        <taxon>Plakobranchus</taxon>
    </lineage>
</organism>
<protein>
    <submittedName>
        <fullName evidence="1">Uncharacterized protein</fullName>
    </submittedName>
</protein>
<gene>
    <name evidence="1" type="ORF">PoB_000750800</name>
</gene>
<evidence type="ECO:0000313" key="1">
    <source>
        <dbReference type="EMBL" id="GFN81002.1"/>
    </source>
</evidence>
<evidence type="ECO:0000313" key="2">
    <source>
        <dbReference type="Proteomes" id="UP000735302"/>
    </source>
</evidence>
<sequence>MANLAVGTEVFDEYCTSTKSTFVAKCAKTIESHNKRIMSAKGKYPVEWQYVSIAFECKHFGTYKITKASHLENGKCKSGLGFLGTAWLILSNWALKKLETAVLSTESLTYIKLHILF</sequence>